<dbReference type="InterPro" id="IPR019775">
    <property type="entry name" value="WD40_repeat_CS"/>
</dbReference>
<protein>
    <submittedName>
        <fullName evidence="7">WD40-repeat-containing domain protein</fullName>
    </submittedName>
</protein>
<dbReference type="PANTHER" id="PTHR19865:SF0">
    <property type="entry name" value="U3 SMALL NUCLEOLAR RNA-INTERACTING PROTEIN 2"/>
    <property type="match status" value="1"/>
</dbReference>
<dbReference type="PROSITE" id="PS00678">
    <property type="entry name" value="WD_REPEATS_1"/>
    <property type="match status" value="1"/>
</dbReference>
<comment type="subcellular location">
    <subcellularLocation>
        <location evidence="1">Nucleus</location>
    </subcellularLocation>
</comment>
<dbReference type="SUPFAM" id="SSF50978">
    <property type="entry name" value="WD40 repeat-like"/>
    <property type="match status" value="1"/>
</dbReference>
<feature type="repeat" description="WD" evidence="5">
    <location>
        <begin position="65"/>
        <end position="98"/>
    </location>
</feature>
<dbReference type="SMART" id="SM00320">
    <property type="entry name" value="WD40"/>
    <property type="match status" value="3"/>
</dbReference>
<dbReference type="InterPro" id="IPR039241">
    <property type="entry name" value="Rrp9-like"/>
</dbReference>
<name>A0A4V1IQD9_9FUNG</name>
<evidence type="ECO:0000256" key="6">
    <source>
        <dbReference type="SAM" id="MobiDB-lite"/>
    </source>
</evidence>
<organism evidence="7 8">
    <name type="scientific">Blyttiomyces helicus</name>
    <dbReference type="NCBI Taxonomy" id="388810"/>
    <lineage>
        <taxon>Eukaryota</taxon>
        <taxon>Fungi</taxon>
        <taxon>Fungi incertae sedis</taxon>
        <taxon>Chytridiomycota</taxon>
        <taxon>Chytridiomycota incertae sedis</taxon>
        <taxon>Chytridiomycetes</taxon>
        <taxon>Chytridiomycetes incertae sedis</taxon>
        <taxon>Blyttiomyces</taxon>
    </lineage>
</organism>
<dbReference type="EMBL" id="KZ998384">
    <property type="protein sequence ID" value="RKO86217.1"/>
    <property type="molecule type" value="Genomic_DNA"/>
</dbReference>
<feature type="compositionally biased region" description="Low complexity" evidence="6">
    <location>
        <begin position="246"/>
        <end position="260"/>
    </location>
</feature>
<dbReference type="GO" id="GO:0034511">
    <property type="term" value="F:U3 snoRNA binding"/>
    <property type="evidence" value="ECO:0007669"/>
    <property type="project" value="InterPro"/>
</dbReference>
<dbReference type="Gene3D" id="2.130.10.10">
    <property type="entry name" value="YVTN repeat-like/Quinoprotein amine dehydrogenase"/>
    <property type="match status" value="1"/>
</dbReference>
<reference evidence="8" key="1">
    <citation type="journal article" date="2018" name="Nat. Microbiol.">
        <title>Leveraging single-cell genomics to expand the fungal tree of life.</title>
        <authorList>
            <person name="Ahrendt S.R."/>
            <person name="Quandt C.A."/>
            <person name="Ciobanu D."/>
            <person name="Clum A."/>
            <person name="Salamov A."/>
            <person name="Andreopoulos B."/>
            <person name="Cheng J.F."/>
            <person name="Woyke T."/>
            <person name="Pelin A."/>
            <person name="Henrissat B."/>
            <person name="Reynolds N.K."/>
            <person name="Benny G.L."/>
            <person name="Smith M.E."/>
            <person name="James T.Y."/>
            <person name="Grigoriev I.V."/>
        </authorList>
    </citation>
    <scope>NUCLEOTIDE SEQUENCE [LARGE SCALE GENOMIC DNA]</scope>
</reference>
<dbReference type="AlphaFoldDB" id="A0A4V1IQD9"/>
<evidence type="ECO:0000256" key="1">
    <source>
        <dbReference type="ARBA" id="ARBA00004123"/>
    </source>
</evidence>
<dbReference type="PANTHER" id="PTHR19865">
    <property type="entry name" value="U3 SMALL NUCLEOLAR RNA INTERACTING PROTEIN 2"/>
    <property type="match status" value="1"/>
</dbReference>
<feature type="repeat" description="WD" evidence="5">
    <location>
        <begin position="23"/>
        <end position="64"/>
    </location>
</feature>
<keyword evidence="3" id="KW-0677">Repeat</keyword>
<proteinExistence type="predicted"/>
<dbReference type="InterPro" id="IPR015943">
    <property type="entry name" value="WD40/YVTN_repeat-like_dom_sf"/>
</dbReference>
<keyword evidence="4" id="KW-0539">Nucleus</keyword>
<feature type="non-terminal residue" evidence="7">
    <location>
        <position position="1"/>
    </location>
</feature>
<keyword evidence="8" id="KW-1185">Reference proteome</keyword>
<dbReference type="InterPro" id="IPR001680">
    <property type="entry name" value="WD40_rpt"/>
</dbReference>
<dbReference type="PRINTS" id="PR00320">
    <property type="entry name" value="GPROTEINBRPT"/>
</dbReference>
<dbReference type="PROSITE" id="PS50294">
    <property type="entry name" value="WD_REPEATS_REGION"/>
    <property type="match status" value="3"/>
</dbReference>
<keyword evidence="2 5" id="KW-0853">WD repeat</keyword>
<feature type="repeat" description="WD" evidence="5">
    <location>
        <begin position="1"/>
        <end position="22"/>
    </location>
</feature>
<gene>
    <name evidence="7" type="ORF">BDK51DRAFT_31332</name>
</gene>
<feature type="region of interest" description="Disordered" evidence="6">
    <location>
        <begin position="246"/>
        <end position="265"/>
    </location>
</feature>
<dbReference type="OrthoDB" id="189968at2759"/>
<evidence type="ECO:0000256" key="4">
    <source>
        <dbReference type="ARBA" id="ARBA00023242"/>
    </source>
</evidence>
<sequence>VTGGRDKAIHVWSVADDSHVGNFKQHRDLVSSVTFRKGENQLYSASFDRTVKLWNVDELSYIETLFGHQDQISSIDTITRERCVTAGSRDRTLRMWKIIDESQLIFRAGGGATADDLVAMEKLKKPEKQAPLAGGSLECVAMIDEDYFLSGSDVGKKPIFTRLRAHGTGSPAADAPEGEPSHCAGITALATVRYSDLFVSGSADGHVRLWKVAENLKTFALLTTIEIPGFINSLIFFEAPALPTEAAPSSSEPAADTPAAKPTSRAEVIRAKARATAAAAAAAASNTLYLAVGVGQEHRMGRWWKMKGVKNEVRVITLG</sequence>
<dbReference type="Pfam" id="PF00400">
    <property type="entry name" value="WD40"/>
    <property type="match status" value="3"/>
</dbReference>
<evidence type="ECO:0000313" key="8">
    <source>
        <dbReference type="Proteomes" id="UP000269721"/>
    </source>
</evidence>
<feature type="repeat" description="WD" evidence="5">
    <location>
        <begin position="179"/>
        <end position="212"/>
    </location>
</feature>
<evidence type="ECO:0000313" key="7">
    <source>
        <dbReference type="EMBL" id="RKO86217.1"/>
    </source>
</evidence>
<dbReference type="InterPro" id="IPR036322">
    <property type="entry name" value="WD40_repeat_dom_sf"/>
</dbReference>
<dbReference type="InterPro" id="IPR020472">
    <property type="entry name" value="WD40_PAC1"/>
</dbReference>
<dbReference type="GO" id="GO:0032040">
    <property type="term" value="C:small-subunit processome"/>
    <property type="evidence" value="ECO:0007669"/>
    <property type="project" value="TreeGrafter"/>
</dbReference>
<dbReference type="Proteomes" id="UP000269721">
    <property type="component" value="Unassembled WGS sequence"/>
</dbReference>
<dbReference type="PROSITE" id="PS50082">
    <property type="entry name" value="WD_REPEATS_2"/>
    <property type="match status" value="4"/>
</dbReference>
<evidence type="ECO:0000256" key="2">
    <source>
        <dbReference type="ARBA" id="ARBA00022574"/>
    </source>
</evidence>
<accession>A0A4V1IQD9</accession>
<evidence type="ECO:0000256" key="5">
    <source>
        <dbReference type="PROSITE-ProRule" id="PRU00221"/>
    </source>
</evidence>
<evidence type="ECO:0000256" key="3">
    <source>
        <dbReference type="ARBA" id="ARBA00022737"/>
    </source>
</evidence>